<organism evidence="2 3">
    <name type="scientific">Sphingomonas changnyeongensis</name>
    <dbReference type="NCBI Taxonomy" id="2698679"/>
    <lineage>
        <taxon>Bacteria</taxon>
        <taxon>Pseudomonadati</taxon>
        <taxon>Pseudomonadota</taxon>
        <taxon>Alphaproteobacteria</taxon>
        <taxon>Sphingomonadales</taxon>
        <taxon>Sphingomonadaceae</taxon>
        <taxon>Sphingomonas</taxon>
    </lineage>
</organism>
<dbReference type="Pfam" id="PF14352">
    <property type="entry name" value="DUF4402"/>
    <property type="match status" value="1"/>
</dbReference>
<protein>
    <submittedName>
        <fullName evidence="2">DUF4402 domain-containing protein</fullName>
    </submittedName>
</protein>
<dbReference type="InterPro" id="IPR025514">
    <property type="entry name" value="DUF4402"/>
</dbReference>
<sequence>MKTMILKALAFAGVAAAGTLTSAPAFAQSATGDATVTVLQALSVTKTADLNFGKITASNTASTVAVAQDGTRTCGTGLTCYGTTTAGAFNVLGSAGESVSVVLDNPTITLANGASDTMSVALTASASSLTLTGGAGSFRVAGVLNVGAFQAQGTYTGQYSVSVNYQ</sequence>
<keyword evidence="3" id="KW-1185">Reference proteome</keyword>
<accession>A0A7Z2S778</accession>
<name>A0A7Z2S778_9SPHN</name>
<dbReference type="KEGG" id="schy:GVO57_03740"/>
<gene>
    <name evidence="2" type="ORF">GVO57_03740</name>
</gene>
<dbReference type="Proteomes" id="UP000464468">
    <property type="component" value="Chromosome"/>
</dbReference>
<evidence type="ECO:0000313" key="2">
    <source>
        <dbReference type="EMBL" id="QHL90106.1"/>
    </source>
</evidence>
<reference evidence="2 3" key="1">
    <citation type="submission" date="2020-01" db="EMBL/GenBank/DDBJ databases">
        <title>Sphingomonas sp. C33 whole genome sequece.</title>
        <authorList>
            <person name="Park C."/>
        </authorList>
    </citation>
    <scope>NUCLEOTIDE SEQUENCE [LARGE SCALE GENOMIC DNA]</scope>
    <source>
        <strain evidence="2 3">C33</strain>
    </source>
</reference>
<evidence type="ECO:0000313" key="3">
    <source>
        <dbReference type="Proteomes" id="UP000464468"/>
    </source>
</evidence>
<dbReference type="EMBL" id="CP047895">
    <property type="protein sequence ID" value="QHL90106.1"/>
    <property type="molecule type" value="Genomic_DNA"/>
</dbReference>
<feature type="signal peptide" evidence="1">
    <location>
        <begin position="1"/>
        <end position="27"/>
    </location>
</feature>
<evidence type="ECO:0000256" key="1">
    <source>
        <dbReference type="SAM" id="SignalP"/>
    </source>
</evidence>
<feature type="chain" id="PRO_5031419359" evidence="1">
    <location>
        <begin position="28"/>
        <end position="166"/>
    </location>
</feature>
<keyword evidence="1" id="KW-0732">Signal</keyword>
<dbReference type="AlphaFoldDB" id="A0A7Z2S778"/>
<proteinExistence type="predicted"/>
<dbReference type="RefSeq" id="WP_160591969.1">
    <property type="nucleotide sequence ID" value="NZ_CP047895.1"/>
</dbReference>